<reference evidence="3" key="1">
    <citation type="submission" date="2020-05" db="EMBL/GenBank/DDBJ databases">
        <title>Frigoriglobus tundricola gen. nov., sp. nov., a psychrotolerant cellulolytic planctomycete of the family Gemmataceae with two divergent copies of 16S rRNA gene.</title>
        <authorList>
            <person name="Kulichevskaya I.S."/>
            <person name="Ivanova A.A."/>
            <person name="Naumoff D.G."/>
            <person name="Beletsky A.V."/>
            <person name="Rijpstra W.I.C."/>
            <person name="Sinninghe Damste J.S."/>
            <person name="Mardanov A.V."/>
            <person name="Ravin N.V."/>
            <person name="Dedysh S.N."/>
        </authorList>
    </citation>
    <scope>NUCLEOTIDE SEQUENCE [LARGE SCALE GENOMIC DNA]</scope>
    <source>
        <strain evidence="3">PL17</strain>
    </source>
</reference>
<evidence type="ECO:0000313" key="2">
    <source>
        <dbReference type="EMBL" id="QJX00917.1"/>
    </source>
</evidence>
<gene>
    <name evidence="2" type="ORF">FTUN_8555</name>
</gene>
<keyword evidence="3" id="KW-1185">Reference proteome</keyword>
<proteinExistence type="predicted"/>
<dbReference type="EMBL" id="CP053452">
    <property type="protein sequence ID" value="QJX00917.1"/>
    <property type="molecule type" value="Genomic_DNA"/>
</dbReference>
<name>A0A6M5Z536_9BACT</name>
<dbReference type="Proteomes" id="UP000503447">
    <property type="component" value="Chromosome"/>
</dbReference>
<dbReference type="KEGG" id="ftj:FTUN_8555"/>
<accession>A0A6M5Z536</accession>
<protein>
    <submittedName>
        <fullName evidence="2">Uncharacterized protein</fullName>
    </submittedName>
</protein>
<feature type="region of interest" description="Disordered" evidence="1">
    <location>
        <begin position="1"/>
        <end position="21"/>
    </location>
</feature>
<evidence type="ECO:0000313" key="3">
    <source>
        <dbReference type="Proteomes" id="UP000503447"/>
    </source>
</evidence>
<organism evidence="2 3">
    <name type="scientific">Frigoriglobus tundricola</name>
    <dbReference type="NCBI Taxonomy" id="2774151"/>
    <lineage>
        <taxon>Bacteria</taxon>
        <taxon>Pseudomonadati</taxon>
        <taxon>Planctomycetota</taxon>
        <taxon>Planctomycetia</taxon>
        <taxon>Gemmatales</taxon>
        <taxon>Gemmataceae</taxon>
        <taxon>Frigoriglobus</taxon>
    </lineage>
</organism>
<dbReference type="AlphaFoldDB" id="A0A6M5Z536"/>
<evidence type="ECO:0000256" key="1">
    <source>
        <dbReference type="SAM" id="MobiDB-lite"/>
    </source>
</evidence>
<sequence>MRDQTTKILPVPNRSRFGNLASKPRTRGRIKIVKRVFVKNEANG</sequence>